<accession>A0A3M2I2Z5</accession>
<evidence type="ECO:0000259" key="4">
    <source>
        <dbReference type="SMART" id="SM00062"/>
    </source>
</evidence>
<keyword evidence="6" id="KW-1185">Reference proteome</keyword>
<name>A0A3M2I2Z5_9GAMM</name>
<feature type="chain" id="PRO_5018099835" evidence="3">
    <location>
        <begin position="20"/>
        <end position="243"/>
    </location>
</feature>
<sequence>MRALFLASALLTLATPAYADQRPLRFSVSDSSTMPMIRLSRGEATNGILYDLHRRIAEKIGRQAEHLVMSRARIQPLLANGDVDVSCYMNPAWLASDRPSYRWSVPFMSQRTILVARIDSPDVDLRALQGERIGTVRGFHYPDIDELFLDGHLIRDDARTEKQVLGKVVAGRYRYALSTHTALGWFNRSQPAELKLRVIDEMTEFPLHCIVRDEPDVPARQVLDAMQQMQRDGEFEAIVAKYR</sequence>
<dbReference type="SMART" id="SM00062">
    <property type="entry name" value="PBPb"/>
    <property type="match status" value="1"/>
</dbReference>
<feature type="signal peptide" evidence="3">
    <location>
        <begin position="1"/>
        <end position="19"/>
    </location>
</feature>
<dbReference type="Gene3D" id="3.40.190.10">
    <property type="entry name" value="Periplasmic binding protein-like II"/>
    <property type="match status" value="2"/>
</dbReference>
<keyword evidence="2 3" id="KW-0732">Signal</keyword>
<dbReference type="Pfam" id="PF00497">
    <property type="entry name" value="SBP_bac_3"/>
    <property type="match status" value="1"/>
</dbReference>
<dbReference type="SUPFAM" id="SSF53850">
    <property type="entry name" value="Periplasmic binding protein-like II"/>
    <property type="match status" value="1"/>
</dbReference>
<evidence type="ECO:0000256" key="3">
    <source>
        <dbReference type="SAM" id="SignalP"/>
    </source>
</evidence>
<protein>
    <submittedName>
        <fullName evidence="5">Amino acid ABC transporter substrate-binding protein</fullName>
    </submittedName>
</protein>
<evidence type="ECO:0000256" key="1">
    <source>
        <dbReference type="ARBA" id="ARBA00010333"/>
    </source>
</evidence>
<organism evidence="5 6">
    <name type="scientific">Stutzerimonas zhaodongensis</name>
    <dbReference type="NCBI Taxonomy" id="1176257"/>
    <lineage>
        <taxon>Bacteria</taxon>
        <taxon>Pseudomonadati</taxon>
        <taxon>Pseudomonadota</taxon>
        <taxon>Gammaproteobacteria</taxon>
        <taxon>Pseudomonadales</taxon>
        <taxon>Pseudomonadaceae</taxon>
        <taxon>Stutzerimonas</taxon>
    </lineage>
</organism>
<evidence type="ECO:0000313" key="6">
    <source>
        <dbReference type="Proteomes" id="UP000269774"/>
    </source>
</evidence>
<dbReference type="RefSeq" id="WP_122164514.1">
    <property type="nucleotide sequence ID" value="NZ_JAMOIB010000007.1"/>
</dbReference>
<dbReference type="InterPro" id="IPR001638">
    <property type="entry name" value="Solute-binding_3/MltF_N"/>
</dbReference>
<evidence type="ECO:0000256" key="2">
    <source>
        <dbReference type="ARBA" id="ARBA00022729"/>
    </source>
</evidence>
<reference evidence="5 6" key="1">
    <citation type="submission" date="2018-10" db="EMBL/GenBank/DDBJ databases">
        <title>Pseudomonas zhaodongensis NEAU-ST5-21(T) genome.</title>
        <authorList>
            <person name="Peng J."/>
            <person name="Liu Z.-P."/>
        </authorList>
    </citation>
    <scope>NUCLEOTIDE SEQUENCE [LARGE SCALE GENOMIC DNA]</scope>
    <source>
        <strain evidence="5 6">NEAU-ST5-21</strain>
    </source>
</reference>
<comment type="caution">
    <text evidence="5">The sequence shown here is derived from an EMBL/GenBank/DDBJ whole genome shotgun (WGS) entry which is preliminary data.</text>
</comment>
<dbReference type="PANTHER" id="PTHR35936">
    <property type="entry name" value="MEMBRANE-BOUND LYTIC MUREIN TRANSGLYCOSYLASE F"/>
    <property type="match status" value="1"/>
</dbReference>
<gene>
    <name evidence="5" type="ORF">EA797_07690</name>
</gene>
<dbReference type="PANTHER" id="PTHR35936:SF6">
    <property type="entry name" value="AMINO ACID ABC TRANSPORTER SUBSTRATE-BINDING PAAT FAMILY PROTEIN"/>
    <property type="match status" value="1"/>
</dbReference>
<proteinExistence type="inferred from homology"/>
<dbReference type="EMBL" id="RFFM01000001">
    <property type="protein sequence ID" value="RMH92574.1"/>
    <property type="molecule type" value="Genomic_DNA"/>
</dbReference>
<comment type="similarity">
    <text evidence="1">Belongs to the bacterial solute-binding protein 3 family.</text>
</comment>
<dbReference type="OrthoDB" id="8581336at2"/>
<dbReference type="Proteomes" id="UP000269774">
    <property type="component" value="Unassembled WGS sequence"/>
</dbReference>
<evidence type="ECO:0000313" key="5">
    <source>
        <dbReference type="EMBL" id="RMH92574.1"/>
    </source>
</evidence>
<feature type="domain" description="Solute-binding protein family 3/N-terminal" evidence="4">
    <location>
        <begin position="36"/>
        <end position="243"/>
    </location>
</feature>
<dbReference type="AlphaFoldDB" id="A0A3M2I2Z5"/>